<dbReference type="RefSeq" id="WP_284309832.1">
    <property type="nucleotide sequence ID" value="NZ_BSPC01000002.1"/>
</dbReference>
<evidence type="ECO:0000259" key="1">
    <source>
        <dbReference type="Pfam" id="PF08818"/>
    </source>
</evidence>
<evidence type="ECO:0000313" key="3">
    <source>
        <dbReference type="Proteomes" id="UP001156882"/>
    </source>
</evidence>
<keyword evidence="3" id="KW-1185">Reference proteome</keyword>
<organism evidence="2 3">
    <name type="scientific">Labrys miyagiensis</name>
    <dbReference type="NCBI Taxonomy" id="346912"/>
    <lineage>
        <taxon>Bacteria</taxon>
        <taxon>Pseudomonadati</taxon>
        <taxon>Pseudomonadota</taxon>
        <taxon>Alphaproteobacteria</taxon>
        <taxon>Hyphomicrobiales</taxon>
        <taxon>Xanthobacteraceae</taxon>
        <taxon>Labrys</taxon>
    </lineage>
</organism>
<reference evidence="3" key="1">
    <citation type="journal article" date="2019" name="Int. J. Syst. Evol. Microbiol.">
        <title>The Global Catalogue of Microorganisms (GCM) 10K type strain sequencing project: providing services to taxonomists for standard genome sequencing and annotation.</title>
        <authorList>
            <consortium name="The Broad Institute Genomics Platform"/>
            <consortium name="The Broad Institute Genome Sequencing Center for Infectious Disease"/>
            <person name="Wu L."/>
            <person name="Ma J."/>
        </authorList>
    </citation>
    <scope>NUCLEOTIDE SEQUENCE [LARGE SCALE GENOMIC DNA]</scope>
    <source>
        <strain evidence="3">NBRC 101365</strain>
    </source>
</reference>
<gene>
    <name evidence="2" type="ORF">GCM10007874_00150</name>
</gene>
<sequence length="165" mass="18435">MSDTDKLVRHSDETGVRIFDVNVQAQIDRYIDAQAPPKRAEIEAIQRLILTASPNCKLWFLNGRDSDNKIVTNENIGYGTQTLKYADGGTREFYRIGLSSNATGISLYLMGIEDRKYLPQTYGRKIGKAKVTGYCVRFRRLKDLNLDILEAMIATHMTQGAAGGA</sequence>
<feature type="domain" description="YdhG-like" evidence="1">
    <location>
        <begin position="38"/>
        <end position="155"/>
    </location>
</feature>
<dbReference type="Proteomes" id="UP001156882">
    <property type="component" value="Unassembled WGS sequence"/>
</dbReference>
<name>A0ABQ6CA67_9HYPH</name>
<dbReference type="SUPFAM" id="SSF159888">
    <property type="entry name" value="YdhG-like"/>
    <property type="match status" value="1"/>
</dbReference>
<accession>A0ABQ6CA67</accession>
<dbReference type="Pfam" id="PF08818">
    <property type="entry name" value="DUF1801"/>
    <property type="match status" value="1"/>
</dbReference>
<proteinExistence type="predicted"/>
<dbReference type="EMBL" id="BSPC01000002">
    <property type="protein sequence ID" value="GLS17000.1"/>
    <property type="molecule type" value="Genomic_DNA"/>
</dbReference>
<protein>
    <recommendedName>
        <fullName evidence="1">YdhG-like domain-containing protein</fullName>
    </recommendedName>
</protein>
<comment type="caution">
    <text evidence="2">The sequence shown here is derived from an EMBL/GenBank/DDBJ whole genome shotgun (WGS) entry which is preliminary data.</text>
</comment>
<dbReference type="InterPro" id="IPR014922">
    <property type="entry name" value="YdhG-like"/>
</dbReference>
<evidence type="ECO:0000313" key="2">
    <source>
        <dbReference type="EMBL" id="GLS17000.1"/>
    </source>
</evidence>